<dbReference type="SUPFAM" id="SSF53756">
    <property type="entry name" value="UDP-Glycosyltransferase/glycogen phosphorylase"/>
    <property type="match status" value="1"/>
</dbReference>
<feature type="compositionally biased region" description="Basic and acidic residues" evidence="1">
    <location>
        <begin position="889"/>
        <end position="907"/>
    </location>
</feature>
<feature type="compositionally biased region" description="Basic and acidic residues" evidence="1">
    <location>
        <begin position="377"/>
        <end position="400"/>
    </location>
</feature>
<feature type="compositionally biased region" description="Low complexity" evidence="1">
    <location>
        <begin position="407"/>
        <end position="420"/>
    </location>
</feature>
<feature type="compositionally biased region" description="Low complexity" evidence="1">
    <location>
        <begin position="756"/>
        <end position="766"/>
    </location>
</feature>
<dbReference type="Gene3D" id="3.40.50.2000">
    <property type="entry name" value="Glycogen Phosphorylase B"/>
    <property type="match status" value="1"/>
</dbReference>
<dbReference type="PANTHER" id="PTHR48050">
    <property type="entry name" value="STEROL 3-BETA-GLUCOSYLTRANSFERASE"/>
    <property type="match status" value="1"/>
</dbReference>
<feature type="compositionally biased region" description="Acidic residues" evidence="1">
    <location>
        <begin position="879"/>
        <end position="888"/>
    </location>
</feature>
<feature type="region of interest" description="Disordered" evidence="1">
    <location>
        <begin position="170"/>
        <end position="233"/>
    </location>
</feature>
<proteinExistence type="predicted"/>
<feature type="region of interest" description="Disordered" evidence="1">
    <location>
        <begin position="959"/>
        <end position="1125"/>
    </location>
</feature>
<feature type="region of interest" description="Disordered" evidence="1">
    <location>
        <begin position="104"/>
        <end position="152"/>
    </location>
</feature>
<evidence type="ECO:0000313" key="2">
    <source>
        <dbReference type="EMBL" id="CEM49578.1"/>
    </source>
</evidence>
<feature type="compositionally biased region" description="Basic and acidic residues" evidence="1">
    <location>
        <begin position="462"/>
        <end position="473"/>
    </location>
</feature>
<feature type="region of interest" description="Disordered" evidence="1">
    <location>
        <begin position="879"/>
        <end position="917"/>
    </location>
</feature>
<feature type="compositionally biased region" description="Basic and acidic residues" evidence="1">
    <location>
        <begin position="776"/>
        <end position="787"/>
    </location>
</feature>
<feature type="compositionally biased region" description="Polar residues" evidence="1">
    <location>
        <begin position="1057"/>
        <end position="1066"/>
    </location>
</feature>
<evidence type="ECO:0008006" key="3">
    <source>
        <dbReference type="Google" id="ProtNLM"/>
    </source>
</evidence>
<feature type="compositionally biased region" description="Basic and acidic residues" evidence="1">
    <location>
        <begin position="318"/>
        <end position="360"/>
    </location>
</feature>
<feature type="compositionally biased region" description="Low complexity" evidence="1">
    <location>
        <begin position="480"/>
        <end position="500"/>
    </location>
</feature>
<dbReference type="InterPro" id="IPR050426">
    <property type="entry name" value="Glycosyltransferase_28"/>
</dbReference>
<protein>
    <recommendedName>
        <fullName evidence="3">Glycosyl transferase family 28 C-terminal domain-containing protein</fullName>
    </recommendedName>
</protein>
<feature type="region of interest" description="Disordered" evidence="1">
    <location>
        <begin position="623"/>
        <end position="651"/>
    </location>
</feature>
<dbReference type="VEuPathDB" id="CryptoDB:Cvel_9489"/>
<dbReference type="AlphaFoldDB" id="A0A0G4HYG3"/>
<dbReference type="PANTHER" id="PTHR48050:SF13">
    <property type="entry name" value="STEROL 3-BETA-GLUCOSYLTRANSFERASE UGT80A2"/>
    <property type="match status" value="1"/>
</dbReference>
<feature type="compositionally biased region" description="Basic and acidic residues" evidence="1">
    <location>
        <begin position="170"/>
        <end position="184"/>
    </location>
</feature>
<sequence>MLQPSPLVRDQSGMQSSSSLYSACPGVSNPPSLFIFLALGTLGDVLPLSHVAASLLTEETALDPCPAAPSWSPCCQSQEGEGRAVHVHFITHHCYSCLPSLRRPSKGESLHSTTGHGEGDGTRKRGPNSTRTLTVHSLSFPPLSVSANSPPSERIREFDEILSRVTAALQEHRGTTNARGKRDNPQPLTGCSDEEDPVSDAAPLHMRAEDGKKGEHSLSRRGEAEGKAAPPPFLFHSQSVSSSSFYVSSSDAFPSQSFFPCALSPSCRPLLLTNFFGLCAFHIAQKEDLRMVILSPCPPPKLIPKNVKKQVETEMKEEVERLKAADREEESERMRQREAGREMNRSKQEEEQTEAGDRGTKTYSGNLHTPPVSSRTATEKRSEEGKKKEGLEKKGKEQPFSKRKAGSVTESCPSPSSSRLMSWTDVCHWAWRLLLDDHALFRSRLSLPESIFDPPVPNSNGIRERGEETRLRPADLTQRHPSSFHGPLSGPSSSSSPPLSFSDSLFHPPSVEVLYLLSPLLWSAFWKGKRRGKKEKGALGDFVSEASTGGGCEGESDKDLPHSLESWVEEHSHVVGRVGGVSDFLLLHDDLLPPGSPLRKREPLCLCVYVSFGSLGTDAVSAYPSERQEEEKEMCEGEKRHSKRRKTSRSVKVLPSLSSLMRVLERAGKELLQREGLRGRVGRVAVLLHSPEGRLGDSDKERGEEIGDESVGRERGESVEAEIIEKVVRRLQGREEKDGLSGDSIEEKGEARGGKKISAGSSSSRKWNALGLSSETQHDMTSQKETESSEEQMCVVPLRSLVCLPRLLNALQTCVSPLCIAVTHGGAGTVAEVLERGIPLVAVPLVFDQQGWGGAVEALGVGTVGGDLGECLCSLVREEGEEEEEDEKGEEKLERQGGETGLWRERAGEEEEDYSGGITRECVDGMRRQKSREKVGEKMCASAFVDSLYPLVVEMIRSEKRGGEDSAGSRGEEGRESGCGEMQTQRSCEASAPVSSFEKRYSESAGEMTSPHQGPPEVSSSGCCPEELQRERRDEGDFVGGYGSRDASRESHRFTQMKDSVQNPSSEMKKLGTGNLYEQKPSNKDRPIKTTHWQSLERPGEDISQQAAERTSEAQEGEQRSHADG</sequence>
<feature type="compositionally biased region" description="Polar residues" evidence="1">
    <location>
        <begin position="361"/>
        <end position="376"/>
    </location>
</feature>
<dbReference type="EMBL" id="CDMZ01004384">
    <property type="protein sequence ID" value="CEM49578.1"/>
    <property type="molecule type" value="Genomic_DNA"/>
</dbReference>
<name>A0A0G4HYG3_9ALVE</name>
<feature type="region of interest" description="Disordered" evidence="1">
    <location>
        <begin position="692"/>
        <end position="717"/>
    </location>
</feature>
<feature type="compositionally biased region" description="Polar residues" evidence="1">
    <location>
        <begin position="127"/>
        <end position="137"/>
    </location>
</feature>
<feature type="compositionally biased region" description="Basic and acidic residues" evidence="1">
    <location>
        <begin position="735"/>
        <end position="753"/>
    </location>
</feature>
<feature type="compositionally biased region" description="Basic and acidic residues" evidence="1">
    <location>
        <begin position="1027"/>
        <end position="1036"/>
    </location>
</feature>
<feature type="region of interest" description="Disordered" evidence="1">
    <location>
        <begin position="318"/>
        <end position="420"/>
    </location>
</feature>
<evidence type="ECO:0000256" key="1">
    <source>
        <dbReference type="SAM" id="MobiDB-lite"/>
    </source>
</evidence>
<accession>A0A0G4HYG3</accession>
<organism evidence="2">
    <name type="scientific">Chromera velia CCMP2878</name>
    <dbReference type="NCBI Taxonomy" id="1169474"/>
    <lineage>
        <taxon>Eukaryota</taxon>
        <taxon>Sar</taxon>
        <taxon>Alveolata</taxon>
        <taxon>Colpodellida</taxon>
        <taxon>Chromeraceae</taxon>
        <taxon>Chromera</taxon>
    </lineage>
</organism>
<feature type="region of interest" description="Disordered" evidence="1">
    <location>
        <begin position="735"/>
        <end position="788"/>
    </location>
</feature>
<feature type="compositionally biased region" description="Basic and acidic residues" evidence="1">
    <location>
        <begin position="1110"/>
        <end position="1125"/>
    </location>
</feature>
<feature type="compositionally biased region" description="Basic and acidic residues" evidence="1">
    <location>
        <begin position="206"/>
        <end position="226"/>
    </location>
</feature>
<feature type="region of interest" description="Disordered" evidence="1">
    <location>
        <begin position="452"/>
        <end position="500"/>
    </location>
</feature>
<feature type="compositionally biased region" description="Basic and acidic residues" evidence="1">
    <location>
        <begin position="626"/>
        <end position="639"/>
    </location>
</feature>
<feature type="compositionally biased region" description="Basic residues" evidence="1">
    <location>
        <begin position="640"/>
        <end position="649"/>
    </location>
</feature>
<gene>
    <name evidence="2" type="ORF">Cvel_9489</name>
</gene>
<reference evidence="2" key="1">
    <citation type="submission" date="2014-11" db="EMBL/GenBank/DDBJ databases">
        <authorList>
            <person name="Otto D Thomas"/>
            <person name="Naeem Raeece"/>
        </authorList>
    </citation>
    <scope>NUCLEOTIDE SEQUENCE</scope>
</reference>